<name>A0ABP9LNI1_9RHOB</name>
<dbReference type="InterPro" id="IPR023631">
    <property type="entry name" value="Amidase_dom"/>
</dbReference>
<dbReference type="InterPro" id="IPR036928">
    <property type="entry name" value="AS_sf"/>
</dbReference>
<dbReference type="PANTHER" id="PTHR11895">
    <property type="entry name" value="TRANSAMIDASE"/>
    <property type="match status" value="1"/>
</dbReference>
<evidence type="ECO:0000313" key="3">
    <source>
        <dbReference type="Proteomes" id="UP001499910"/>
    </source>
</evidence>
<dbReference type="InterPro" id="IPR000120">
    <property type="entry name" value="Amidase"/>
</dbReference>
<proteinExistence type="predicted"/>
<evidence type="ECO:0000313" key="2">
    <source>
        <dbReference type="EMBL" id="GAA5080131.1"/>
    </source>
</evidence>
<dbReference type="PROSITE" id="PS00571">
    <property type="entry name" value="AMIDASES"/>
    <property type="match status" value="1"/>
</dbReference>
<protein>
    <submittedName>
        <fullName evidence="2">Amidase family protein</fullName>
    </submittedName>
</protein>
<dbReference type="RefSeq" id="WP_259553341.1">
    <property type="nucleotide sequence ID" value="NZ_BAABHW010000006.1"/>
</dbReference>
<feature type="domain" description="Amidase" evidence="1">
    <location>
        <begin position="25"/>
        <end position="436"/>
    </location>
</feature>
<dbReference type="Proteomes" id="UP001499910">
    <property type="component" value="Unassembled WGS sequence"/>
</dbReference>
<dbReference type="InterPro" id="IPR020556">
    <property type="entry name" value="Amidase_CS"/>
</dbReference>
<evidence type="ECO:0000259" key="1">
    <source>
        <dbReference type="Pfam" id="PF01425"/>
    </source>
</evidence>
<dbReference type="Pfam" id="PF01425">
    <property type="entry name" value="Amidase"/>
    <property type="match status" value="1"/>
</dbReference>
<dbReference type="EMBL" id="BAABHW010000006">
    <property type="protein sequence ID" value="GAA5080131.1"/>
    <property type="molecule type" value="Genomic_DNA"/>
</dbReference>
<accession>A0ABP9LNI1</accession>
<sequence length="447" mass="47036">MDEWRWMSACDLGRGIGAGQIDPVELTEVYLAACDGHEFTDRIYTVLTPDRARAEAAAAGERAKNGVRRGMLDGVPISWKDLFDSAGVVTEAGSALLEGRVPEADAEVLARATREGLVCLGKTHMSELAFSGLGLNPAYRGSVEAGTPPNVNDPALIPGGSSSGAATSVGYGLAAAGIGSDTGGSVRVPAAWNDLVGLKTTSGRLSLKGVVPLAARFDTVGPLCRTVEDCAHLLAVMEGGKAPDLRGATLEGRRFLVLEPYTSDVRDAPGDGFGSAVERLAKAGARIETGTVDGIEEAMDLAGVLFAPEAYGTWKDVIEAAPDKMFARILERFRGGAEVSAPDFVAAWQRLEAIRESWLAETAFYDAVLLPTVPNLPPDTQRLMTDTEYYVTENLLTLRNTRVGNLMGLCGLTLPTGVPSTGVMMLCPPMAEERLLRLGAAAEAALA</sequence>
<dbReference type="PANTHER" id="PTHR11895:SF176">
    <property type="entry name" value="AMIDASE AMID-RELATED"/>
    <property type="match status" value="1"/>
</dbReference>
<comment type="caution">
    <text evidence="2">The sequence shown here is derived from an EMBL/GenBank/DDBJ whole genome shotgun (WGS) entry which is preliminary data.</text>
</comment>
<reference evidence="3" key="1">
    <citation type="journal article" date="2019" name="Int. J. Syst. Evol. Microbiol.">
        <title>The Global Catalogue of Microorganisms (GCM) 10K type strain sequencing project: providing services to taxonomists for standard genome sequencing and annotation.</title>
        <authorList>
            <consortium name="The Broad Institute Genomics Platform"/>
            <consortium name="The Broad Institute Genome Sequencing Center for Infectious Disease"/>
            <person name="Wu L."/>
            <person name="Ma J."/>
        </authorList>
    </citation>
    <scope>NUCLEOTIDE SEQUENCE [LARGE SCALE GENOMIC DNA]</scope>
    <source>
        <strain evidence="3">JCM 18015</strain>
    </source>
</reference>
<gene>
    <name evidence="2" type="ORF">GCM10023209_33270</name>
</gene>
<dbReference type="Gene3D" id="3.90.1300.10">
    <property type="entry name" value="Amidase signature (AS) domain"/>
    <property type="match status" value="1"/>
</dbReference>
<dbReference type="SUPFAM" id="SSF75304">
    <property type="entry name" value="Amidase signature (AS) enzymes"/>
    <property type="match status" value="1"/>
</dbReference>
<keyword evidence="3" id="KW-1185">Reference proteome</keyword>
<organism evidence="2 3">
    <name type="scientific">[Roseibacterium] beibuensis</name>
    <dbReference type="NCBI Taxonomy" id="1193142"/>
    <lineage>
        <taxon>Bacteria</taxon>
        <taxon>Pseudomonadati</taxon>
        <taxon>Pseudomonadota</taxon>
        <taxon>Alphaproteobacteria</taxon>
        <taxon>Rhodobacterales</taxon>
        <taxon>Roseobacteraceae</taxon>
        <taxon>Roseicyclus</taxon>
    </lineage>
</organism>